<keyword evidence="5" id="KW-1185">Reference proteome</keyword>
<keyword evidence="2" id="KW-1133">Transmembrane helix</keyword>
<evidence type="ECO:0000256" key="2">
    <source>
        <dbReference type="SAM" id="Phobius"/>
    </source>
</evidence>
<dbReference type="STRING" id="1036612.A0A1L9TSU4"/>
<sequence>MAHESTTSLLPSVDSERFDIPTIEHDEPLVEVIQKLHSFLTSSVSEIWCTFEEIKSAPDPRLKLLVNSLVDKSHNPSTVPALMIWKWKFDKAAEYDGDPNGARGHMCEYVAWQFLCRLNRRELIENLLEALRPPFQHRSSIDHEETVVPGYAVPPFESNTLRNEANPLLPNFTSDHVFESSRLLRDTCESDHQGSRNDPDNSKSSGELSMFFGLNALEIATIAYAKKLLSQRVVENVVNDLWNGKIVFWDSLSVHSTKKPRLFNERTADPYPRLRVPVYRKAFEAIFFVSFLFLYYAVLIERNPTAIGVFEAILYVWIVAVAYDELSGLVDSGMLFYQMTFWNIWDLCIIGTGLIFVITKHDVCNRIFSLVSLNPYFGSLVGAAYCEPKPLRFTPVIIILYLGFLTTFTMLARDRFSVKKMSWILVNVFFGLVFVSVTSLLLISSLVSLMSMSLEGVISHAREEYLFQLAIYVLESSTSNRLTYFLPPLNLIPLLCIRPMRLFLPAEDIRRVRIILLRATHLPCVALLWAYESSRRLFSRKGSFSSSNMQRTRLSRPTSIARARSSQYCHQSAGLPRIDSRPRRASPRARRYTEHGQQRPGHGEVVDMVNEMERLRGQVERVAAAVGIHHRNRQ</sequence>
<protein>
    <recommendedName>
        <fullName evidence="3">Calcium channel YVC1-like C-terminal transmembrane domain-containing protein</fullName>
    </recommendedName>
</protein>
<feature type="transmembrane region" description="Helical" evidence="2">
    <location>
        <begin position="282"/>
        <end position="299"/>
    </location>
</feature>
<dbReference type="GeneID" id="63757459"/>
<keyword evidence="2" id="KW-0812">Transmembrane</keyword>
<feature type="domain" description="Calcium channel YVC1-like C-terminal transmembrane" evidence="3">
    <location>
        <begin position="401"/>
        <end position="533"/>
    </location>
</feature>
<keyword evidence="2" id="KW-0472">Membrane</keyword>
<reference evidence="5" key="1">
    <citation type="journal article" date="2017" name="Genome Biol.">
        <title>Comparative genomics reveals high biological diversity and specific adaptations in the industrially and medically important fungal genus Aspergillus.</title>
        <authorList>
            <person name="de Vries R.P."/>
            <person name="Riley R."/>
            <person name="Wiebenga A."/>
            <person name="Aguilar-Osorio G."/>
            <person name="Amillis S."/>
            <person name="Uchima C.A."/>
            <person name="Anderluh G."/>
            <person name="Asadollahi M."/>
            <person name="Askin M."/>
            <person name="Barry K."/>
            <person name="Battaglia E."/>
            <person name="Bayram O."/>
            <person name="Benocci T."/>
            <person name="Braus-Stromeyer S.A."/>
            <person name="Caldana C."/>
            <person name="Canovas D."/>
            <person name="Cerqueira G.C."/>
            <person name="Chen F."/>
            <person name="Chen W."/>
            <person name="Choi C."/>
            <person name="Clum A."/>
            <person name="Dos Santos R.A."/>
            <person name="Damasio A.R."/>
            <person name="Diallinas G."/>
            <person name="Emri T."/>
            <person name="Fekete E."/>
            <person name="Flipphi M."/>
            <person name="Freyberg S."/>
            <person name="Gallo A."/>
            <person name="Gournas C."/>
            <person name="Habgood R."/>
            <person name="Hainaut M."/>
            <person name="Harispe M.L."/>
            <person name="Henrissat B."/>
            <person name="Hilden K.S."/>
            <person name="Hope R."/>
            <person name="Hossain A."/>
            <person name="Karabika E."/>
            <person name="Karaffa L."/>
            <person name="Karanyi Z."/>
            <person name="Krasevec N."/>
            <person name="Kuo A."/>
            <person name="Kusch H."/>
            <person name="LaButti K."/>
            <person name="Lagendijk E.L."/>
            <person name="Lapidus A."/>
            <person name="Levasseur A."/>
            <person name="Lindquist E."/>
            <person name="Lipzen A."/>
            <person name="Logrieco A.F."/>
            <person name="MacCabe A."/>
            <person name="Maekelae M.R."/>
            <person name="Malavazi I."/>
            <person name="Melin P."/>
            <person name="Meyer V."/>
            <person name="Mielnichuk N."/>
            <person name="Miskei M."/>
            <person name="Molnar A.P."/>
            <person name="Mule G."/>
            <person name="Ngan C.Y."/>
            <person name="Orejas M."/>
            <person name="Orosz E."/>
            <person name="Ouedraogo J.P."/>
            <person name="Overkamp K.M."/>
            <person name="Park H.-S."/>
            <person name="Perrone G."/>
            <person name="Piumi F."/>
            <person name="Punt P.J."/>
            <person name="Ram A.F."/>
            <person name="Ramon A."/>
            <person name="Rauscher S."/>
            <person name="Record E."/>
            <person name="Riano-Pachon D.M."/>
            <person name="Robert V."/>
            <person name="Roehrig J."/>
            <person name="Ruller R."/>
            <person name="Salamov A."/>
            <person name="Salih N.S."/>
            <person name="Samson R.A."/>
            <person name="Sandor E."/>
            <person name="Sanguinetti M."/>
            <person name="Schuetze T."/>
            <person name="Sepcic K."/>
            <person name="Shelest E."/>
            <person name="Sherlock G."/>
            <person name="Sophianopoulou V."/>
            <person name="Squina F.M."/>
            <person name="Sun H."/>
            <person name="Susca A."/>
            <person name="Todd R.B."/>
            <person name="Tsang A."/>
            <person name="Unkles S.E."/>
            <person name="van de Wiele N."/>
            <person name="van Rossen-Uffink D."/>
            <person name="Oliveira J.V."/>
            <person name="Vesth T.C."/>
            <person name="Visser J."/>
            <person name="Yu J.-H."/>
            <person name="Zhou M."/>
            <person name="Andersen M.R."/>
            <person name="Archer D.B."/>
            <person name="Baker S.E."/>
            <person name="Benoit I."/>
            <person name="Brakhage A.A."/>
            <person name="Braus G.H."/>
            <person name="Fischer R."/>
            <person name="Frisvad J.C."/>
            <person name="Goldman G.H."/>
            <person name="Houbraken J."/>
            <person name="Oakley B."/>
            <person name="Pocsi I."/>
            <person name="Scazzocchio C."/>
            <person name="Seiboth B."/>
            <person name="vanKuyk P.A."/>
            <person name="Wortman J."/>
            <person name="Dyer P.S."/>
            <person name="Grigoriev I.V."/>
        </authorList>
    </citation>
    <scope>NUCLEOTIDE SEQUENCE [LARGE SCALE GENOMIC DNA]</scope>
    <source>
        <strain evidence="5">CBS 593.65</strain>
    </source>
</reference>
<gene>
    <name evidence="4" type="ORF">ASPSYDRAFT_143883</name>
</gene>
<name>A0A1L9TSU4_9EURO</name>
<dbReference type="Proteomes" id="UP000184356">
    <property type="component" value="Unassembled WGS sequence"/>
</dbReference>
<evidence type="ECO:0000256" key="1">
    <source>
        <dbReference type="SAM" id="MobiDB-lite"/>
    </source>
</evidence>
<feature type="region of interest" description="Disordered" evidence="1">
    <location>
        <begin position="572"/>
        <end position="603"/>
    </location>
</feature>
<feature type="transmembrane region" description="Helical" evidence="2">
    <location>
        <begin position="391"/>
        <end position="412"/>
    </location>
</feature>
<dbReference type="EMBL" id="KV878583">
    <property type="protein sequence ID" value="OJJ62530.1"/>
    <property type="molecule type" value="Genomic_DNA"/>
</dbReference>
<evidence type="ECO:0000313" key="5">
    <source>
        <dbReference type="Proteomes" id="UP000184356"/>
    </source>
</evidence>
<dbReference type="VEuPathDB" id="FungiDB:ASPSYDRAFT_143883"/>
<dbReference type="PANTHER" id="PTHR35859">
    <property type="entry name" value="NONSELECTIVE CATION CHANNEL PROTEIN"/>
    <property type="match status" value="1"/>
</dbReference>
<organism evidence="4 5">
    <name type="scientific">Aspergillus sydowii CBS 593.65</name>
    <dbReference type="NCBI Taxonomy" id="1036612"/>
    <lineage>
        <taxon>Eukaryota</taxon>
        <taxon>Fungi</taxon>
        <taxon>Dikarya</taxon>
        <taxon>Ascomycota</taxon>
        <taxon>Pezizomycotina</taxon>
        <taxon>Eurotiomycetes</taxon>
        <taxon>Eurotiomycetidae</taxon>
        <taxon>Eurotiales</taxon>
        <taxon>Aspergillaceae</taxon>
        <taxon>Aspergillus</taxon>
        <taxon>Aspergillus subgen. Nidulantes</taxon>
    </lineage>
</organism>
<feature type="compositionally biased region" description="Basic and acidic residues" evidence="1">
    <location>
        <begin position="591"/>
        <end position="603"/>
    </location>
</feature>
<evidence type="ECO:0000259" key="3">
    <source>
        <dbReference type="Pfam" id="PF23317"/>
    </source>
</evidence>
<dbReference type="Pfam" id="PF23317">
    <property type="entry name" value="YVC1_C"/>
    <property type="match status" value="1"/>
</dbReference>
<proteinExistence type="predicted"/>
<feature type="transmembrane region" description="Helical" evidence="2">
    <location>
        <begin position="367"/>
        <end position="385"/>
    </location>
</feature>
<feature type="transmembrane region" description="Helical" evidence="2">
    <location>
        <begin position="306"/>
        <end position="323"/>
    </location>
</feature>
<dbReference type="AlphaFoldDB" id="A0A1L9TSU4"/>
<feature type="transmembrane region" description="Helical" evidence="2">
    <location>
        <begin position="424"/>
        <end position="447"/>
    </location>
</feature>
<dbReference type="PANTHER" id="PTHR35859:SF5">
    <property type="entry name" value="ION TRANSPORT DOMAIN-CONTAINING PROTEIN"/>
    <property type="match status" value="1"/>
</dbReference>
<dbReference type="InterPro" id="IPR056336">
    <property type="entry name" value="YVC1_C"/>
</dbReference>
<dbReference type="RefSeq" id="XP_040706336.1">
    <property type="nucleotide sequence ID" value="XM_040841386.1"/>
</dbReference>
<accession>A0A1L9TSU4</accession>
<feature type="transmembrane region" description="Helical" evidence="2">
    <location>
        <begin position="335"/>
        <end position="358"/>
    </location>
</feature>
<dbReference type="InterPro" id="IPR052971">
    <property type="entry name" value="TRP_calcium_channel"/>
</dbReference>
<evidence type="ECO:0000313" key="4">
    <source>
        <dbReference type="EMBL" id="OJJ62530.1"/>
    </source>
</evidence>
<dbReference type="OrthoDB" id="310870at2759"/>